<dbReference type="eggNOG" id="KOG0531">
    <property type="taxonomic scope" value="Eukaryota"/>
</dbReference>
<dbReference type="PANTHER" id="PTHR47566">
    <property type="match status" value="1"/>
</dbReference>
<dbReference type="GO" id="GO:0035591">
    <property type="term" value="F:signaling adaptor activity"/>
    <property type="evidence" value="ECO:0007669"/>
    <property type="project" value="TreeGrafter"/>
</dbReference>
<feature type="region of interest" description="Disordered" evidence="3">
    <location>
        <begin position="84"/>
        <end position="122"/>
    </location>
</feature>
<evidence type="ECO:0000256" key="2">
    <source>
        <dbReference type="ARBA" id="ARBA00022737"/>
    </source>
</evidence>
<evidence type="ECO:0000256" key="3">
    <source>
        <dbReference type="SAM" id="MobiDB-lite"/>
    </source>
</evidence>
<name>C1GBM0_PARBD</name>
<dbReference type="GO" id="GO:0031028">
    <property type="term" value="P:septation initiation signaling"/>
    <property type="evidence" value="ECO:0007669"/>
    <property type="project" value="TreeGrafter"/>
</dbReference>
<keyword evidence="5" id="KW-1185">Reference proteome</keyword>
<sequence length="1428" mass="158833">MTVSVQVQSDSPVESSTMQIKPRSKIVPAGDAPEWKKRLLLGKAPVGEGGDLFGPMELENVFKPPPPTAEPTTQTNILTSIQAKHPASVPLISSRDRIPDNSPNGIDGTQRGKPADGDQDSMERYNTSVDKAKCSFGYIQGSGSLGFDPRSRTLSGREELRNEEITPILFSKDETAREHTSRTFLESILDRGKSSVVTGKEGLYSRRRDSVVSDDYSYLSHRGEQTFSNGTEQTVEMTSQSLPEDLSVGTTDFVSVGGLISMRRGGHSNDGSFRHRQLTPSLLSTLHSSSFLSGSKLRNSPHVDRRKGIFPPQQQLKQHHQNQQSPSKFLTPYRERRETNDSRPRSSGSPLKLFGEYDTFTNNKLLRRMSQFEETYNNGPEDVQSPPSENRQRGGSQSRPTSRRNNQTTSLGWRTHPIQKAQLRVDIHSSTEQREEGLSLLPAPSLVIAQEDGNGSCRHSPSRKHSGENESQNKATVPTDLFGPTVVTTPSFPAYKHNTSDERPASNLEGDISEEDPFKSIPDLSVDELQELMAAQTFSSPAKSQGKLCSMTATYGEHGSRRGQHAIEEAVREEERREIPDFRPLTRDGRFETSSVQSKSTRFTSSCPKPDTDTDTRATSWSSEEMAASMHVQQASTDPANFLKRVDDIKWKRGQVRYPQQMDGGQVPGGLTSPRVATISFSSPLLSHVVYQEDSTSPVESEQPPLLPVPRHGNISGFQSQSGTVPCSYMKSSPFKTSSRHNGAFDIRAFMGRPISRIDEQTEDSANEDFHVENHGLSVMQVPGHEEQSMVLPGCPDMDTTYSFHLAPLSDFSLNQMDESMRLEVSYIAERTHPSSLRQVHGTFALATQDLVKHITDTEPYEPYWEHLRRLDLRGKGLITLHRLKDFCSRLEELDASDNNIGQVSGVPSSVRSLKIPCNCLTNLTSWGHLGNLQYLDVSGNKLEDLDAFAGLVHLRSLKADGNRIRNIRGVMGLNGLLTLNVRGNLVREVDFGEGELTRLINLDMRDNRISSVRNIRFIKTIEKLDLRGNQIQHFESSEVLHCLHSLNLSNNYIVKIDIRNFPNLHLLYADKNHLSTITGLEQCHYLDVLSLREQSLPSSSQQSDIDRLPVIDFDISAALSLRKLYLSSNLLSPDLLAPPGGCPSLQFLDIASCALQELPSQFGMCFPNLRVLNLNFNALADVGELLGLRRLGRVSLIGNRIARLRRLCQILRSVGGRCGALTDVDLRENPITLGFYPAPVTGSGRMWRDEAGRLVGAKKHKYKRLHVHGHSGEERQLQVRGRDGENEDEGEEDVGFMSLGGCTDIARKGFRESRVADDADSADGEKVEIEIDDQYTVPPANIIADRKYVMHLDEATRLRRRVVELMVQAAAAGRLKVFNGLPVCGGDDGDGDRGRSGCVRKDEVWRRLEELGVLKKRRRTVQLEVGG</sequence>
<dbReference type="PANTHER" id="PTHR47566:SF1">
    <property type="entry name" value="PROTEIN NUD1"/>
    <property type="match status" value="1"/>
</dbReference>
<dbReference type="InParanoid" id="C1GBM0"/>
<feature type="compositionally biased region" description="Polar residues" evidence="3">
    <location>
        <begin position="592"/>
        <end position="607"/>
    </location>
</feature>
<dbReference type="GO" id="GO:1902412">
    <property type="term" value="P:regulation of mitotic cytokinesis"/>
    <property type="evidence" value="ECO:0007669"/>
    <property type="project" value="TreeGrafter"/>
</dbReference>
<dbReference type="GO" id="GO:0061499">
    <property type="term" value="C:outer plaque of mitotic spindle pole body"/>
    <property type="evidence" value="ECO:0007669"/>
    <property type="project" value="TreeGrafter"/>
</dbReference>
<organism evidence="4 5">
    <name type="scientific">Paracoccidioides brasiliensis (strain Pb18)</name>
    <dbReference type="NCBI Taxonomy" id="502780"/>
    <lineage>
        <taxon>Eukaryota</taxon>
        <taxon>Fungi</taxon>
        <taxon>Dikarya</taxon>
        <taxon>Ascomycota</taxon>
        <taxon>Pezizomycotina</taxon>
        <taxon>Eurotiomycetes</taxon>
        <taxon>Eurotiomycetidae</taxon>
        <taxon>Onygenales</taxon>
        <taxon>Ajellomycetaceae</taxon>
        <taxon>Paracoccidioides</taxon>
    </lineage>
</organism>
<feature type="region of interest" description="Disordered" evidence="3">
    <location>
        <begin position="585"/>
        <end position="617"/>
    </location>
</feature>
<gene>
    <name evidence="4" type="ORF">PADG_05021</name>
</gene>
<feature type="compositionally biased region" description="Polar residues" evidence="3">
    <location>
        <begin position="385"/>
        <end position="412"/>
    </location>
</feature>
<feature type="region of interest" description="Disordered" evidence="3">
    <location>
        <begin position="450"/>
        <end position="515"/>
    </location>
</feature>
<dbReference type="RefSeq" id="XP_010760238.1">
    <property type="nucleotide sequence ID" value="XM_010761936.1"/>
</dbReference>
<feature type="compositionally biased region" description="Basic and acidic residues" evidence="3">
    <location>
        <begin position="333"/>
        <end position="344"/>
    </location>
</feature>
<dbReference type="Pfam" id="PF13855">
    <property type="entry name" value="LRR_8"/>
    <property type="match status" value="1"/>
</dbReference>
<keyword evidence="1" id="KW-0433">Leucine-rich repeat</keyword>
<dbReference type="InterPro" id="IPR001611">
    <property type="entry name" value="Leu-rich_rpt"/>
</dbReference>
<dbReference type="SMART" id="SM00365">
    <property type="entry name" value="LRR_SD22"/>
    <property type="match status" value="6"/>
</dbReference>
<dbReference type="VEuPathDB" id="FungiDB:PADG_05021"/>
<accession>C1GBM0</accession>
<proteinExistence type="predicted"/>
<dbReference type="HOGENOM" id="CLU_002093_1_0_1"/>
<dbReference type="InterPro" id="IPR032675">
    <property type="entry name" value="LRR_dom_sf"/>
</dbReference>
<dbReference type="SUPFAM" id="SSF52058">
    <property type="entry name" value="L domain-like"/>
    <property type="match status" value="1"/>
</dbReference>
<keyword evidence="2" id="KW-0677">Repeat</keyword>
<dbReference type="InterPro" id="IPR052574">
    <property type="entry name" value="CDIRP"/>
</dbReference>
<evidence type="ECO:0000256" key="1">
    <source>
        <dbReference type="ARBA" id="ARBA00022614"/>
    </source>
</evidence>
<feature type="region of interest" description="Disordered" evidence="3">
    <location>
        <begin position="289"/>
        <end position="355"/>
    </location>
</feature>
<feature type="region of interest" description="Disordered" evidence="3">
    <location>
        <begin position="1"/>
        <end position="29"/>
    </location>
</feature>
<feature type="compositionally biased region" description="Low complexity" evidence="3">
    <location>
        <begin position="289"/>
        <end position="300"/>
    </location>
</feature>
<dbReference type="Proteomes" id="UP000001628">
    <property type="component" value="Unassembled WGS sequence"/>
</dbReference>
<evidence type="ECO:0000313" key="5">
    <source>
        <dbReference type="Proteomes" id="UP000001628"/>
    </source>
</evidence>
<dbReference type="KEGG" id="pbn:PADG_05021"/>
<dbReference type="OrthoDB" id="7451790at2759"/>
<dbReference type="EMBL" id="KN275961">
    <property type="protein sequence ID" value="EEH48942.2"/>
    <property type="molecule type" value="Genomic_DNA"/>
</dbReference>
<feature type="compositionally biased region" description="Basic and acidic residues" evidence="3">
    <location>
        <begin position="1271"/>
        <end position="1285"/>
    </location>
</feature>
<feature type="compositionally biased region" description="Polar residues" evidence="3">
    <location>
        <begin position="1"/>
        <end position="19"/>
    </location>
</feature>
<reference evidence="4 5" key="1">
    <citation type="journal article" date="2011" name="PLoS Genet.">
        <title>Comparative genomic analysis of human fungal pathogens causing paracoccidioidomycosis.</title>
        <authorList>
            <person name="Desjardins C.A."/>
            <person name="Champion M.D."/>
            <person name="Holder J.W."/>
            <person name="Muszewska A."/>
            <person name="Goldberg J."/>
            <person name="Bailao A.M."/>
            <person name="Brigido M.M."/>
            <person name="Ferreira M.E."/>
            <person name="Garcia A.M."/>
            <person name="Grynberg M."/>
            <person name="Gujja S."/>
            <person name="Heiman D.I."/>
            <person name="Henn M.R."/>
            <person name="Kodira C.D."/>
            <person name="Leon-Narvaez H."/>
            <person name="Longo L.V."/>
            <person name="Ma L.J."/>
            <person name="Malavazi I."/>
            <person name="Matsuo A.L."/>
            <person name="Morais F.V."/>
            <person name="Pereira M."/>
            <person name="Rodriguez-Brito S."/>
            <person name="Sakthikumar S."/>
            <person name="Salem-Izacc S.M."/>
            <person name="Sykes S.M."/>
            <person name="Teixeira M.M."/>
            <person name="Vallejo M.C."/>
            <person name="Walter M.E."/>
            <person name="Yandava C."/>
            <person name="Young S."/>
            <person name="Zeng Q."/>
            <person name="Zucker J."/>
            <person name="Felipe M.S."/>
            <person name="Goldman G.H."/>
            <person name="Haas B.J."/>
            <person name="McEwen J.G."/>
            <person name="Nino-Vega G."/>
            <person name="Puccia R."/>
            <person name="San-Blas G."/>
            <person name="Soares C.M."/>
            <person name="Birren B.W."/>
            <person name="Cuomo C.A."/>
        </authorList>
    </citation>
    <scope>NUCLEOTIDE SEQUENCE [LARGE SCALE GENOMIC DNA]</scope>
    <source>
        <strain evidence="4 5">Pb18</strain>
    </source>
</reference>
<dbReference type="InterPro" id="IPR003591">
    <property type="entry name" value="Leu-rich_rpt_typical-subtyp"/>
</dbReference>
<evidence type="ECO:0008006" key="6">
    <source>
        <dbReference type="Google" id="ProtNLM"/>
    </source>
</evidence>
<protein>
    <recommendedName>
        <fullName evidence="6">Septation initiation network scaffold protein cdc11</fullName>
    </recommendedName>
</protein>
<evidence type="ECO:0000313" key="4">
    <source>
        <dbReference type="EMBL" id="EEH48942.2"/>
    </source>
</evidence>
<dbReference type="Gene3D" id="3.80.10.10">
    <property type="entry name" value="Ribonuclease Inhibitor"/>
    <property type="match status" value="2"/>
</dbReference>
<dbReference type="SMART" id="SM00369">
    <property type="entry name" value="LRR_TYP"/>
    <property type="match status" value="6"/>
</dbReference>
<feature type="compositionally biased region" description="Low complexity" evidence="3">
    <location>
        <begin position="313"/>
        <end position="324"/>
    </location>
</feature>
<feature type="region of interest" description="Disordered" evidence="3">
    <location>
        <begin position="1269"/>
        <end position="1294"/>
    </location>
</feature>
<dbReference type="GeneID" id="22584029"/>
<dbReference type="STRING" id="502780.C1GBM0"/>
<dbReference type="PROSITE" id="PS51450">
    <property type="entry name" value="LRR"/>
    <property type="match status" value="3"/>
</dbReference>
<feature type="region of interest" description="Disordered" evidence="3">
    <location>
        <begin position="376"/>
        <end position="417"/>
    </location>
</feature>